<gene>
    <name evidence="2" type="ORF">LCGC14_2098320</name>
</gene>
<dbReference type="AlphaFoldDB" id="A0A0F9GNW4"/>
<feature type="region of interest" description="Disordered" evidence="1">
    <location>
        <begin position="54"/>
        <end position="77"/>
    </location>
</feature>
<organism evidence="2">
    <name type="scientific">marine sediment metagenome</name>
    <dbReference type="NCBI Taxonomy" id="412755"/>
    <lineage>
        <taxon>unclassified sequences</taxon>
        <taxon>metagenomes</taxon>
        <taxon>ecological metagenomes</taxon>
    </lineage>
</organism>
<sequence length="77" mass="8322">MPEVNVEVEVYCSCGEGLCNQTTTGQTPGRGQPFFTVEACTTCLAKERDEGFQAGQDAAVEEAEKEKEREQSEDAAS</sequence>
<proteinExistence type="predicted"/>
<comment type="caution">
    <text evidence="2">The sequence shown here is derived from an EMBL/GenBank/DDBJ whole genome shotgun (WGS) entry which is preliminary data.</text>
</comment>
<name>A0A0F9GNW4_9ZZZZ</name>
<feature type="compositionally biased region" description="Basic and acidic residues" evidence="1">
    <location>
        <begin position="62"/>
        <end position="77"/>
    </location>
</feature>
<protein>
    <submittedName>
        <fullName evidence="2">Uncharacterized protein</fullName>
    </submittedName>
</protein>
<evidence type="ECO:0000313" key="2">
    <source>
        <dbReference type="EMBL" id="KKL71095.1"/>
    </source>
</evidence>
<accession>A0A0F9GNW4</accession>
<evidence type="ECO:0000256" key="1">
    <source>
        <dbReference type="SAM" id="MobiDB-lite"/>
    </source>
</evidence>
<reference evidence="2" key="1">
    <citation type="journal article" date="2015" name="Nature">
        <title>Complex archaea that bridge the gap between prokaryotes and eukaryotes.</title>
        <authorList>
            <person name="Spang A."/>
            <person name="Saw J.H."/>
            <person name="Jorgensen S.L."/>
            <person name="Zaremba-Niedzwiedzka K."/>
            <person name="Martijn J."/>
            <person name="Lind A.E."/>
            <person name="van Eijk R."/>
            <person name="Schleper C."/>
            <person name="Guy L."/>
            <person name="Ettema T.J."/>
        </authorList>
    </citation>
    <scope>NUCLEOTIDE SEQUENCE</scope>
</reference>
<dbReference type="EMBL" id="LAZR01025692">
    <property type="protein sequence ID" value="KKL71095.1"/>
    <property type="molecule type" value="Genomic_DNA"/>
</dbReference>